<dbReference type="InterPro" id="IPR050157">
    <property type="entry name" value="PSI_iron-sulfur_center"/>
</dbReference>
<keyword evidence="9" id="KW-1185">Reference proteome</keyword>
<protein>
    <recommendedName>
        <fullName evidence="2">Ferredoxin</fullName>
    </recommendedName>
</protein>
<evidence type="ECO:0000313" key="8">
    <source>
        <dbReference type="EMBL" id="MCQ4636890.1"/>
    </source>
</evidence>
<evidence type="ECO:0000256" key="1">
    <source>
        <dbReference type="ARBA" id="ARBA00003532"/>
    </source>
</evidence>
<dbReference type="EMBL" id="JANFXK010000008">
    <property type="protein sequence ID" value="MCQ4636890.1"/>
    <property type="molecule type" value="Genomic_DNA"/>
</dbReference>
<feature type="domain" description="4Fe-4S ferredoxin-type" evidence="7">
    <location>
        <begin position="350"/>
        <end position="378"/>
    </location>
</feature>
<dbReference type="PROSITE" id="PS00198">
    <property type="entry name" value="4FE4S_FER_1"/>
    <property type="match status" value="2"/>
</dbReference>
<dbReference type="InterPro" id="IPR007160">
    <property type="entry name" value="DUF362"/>
</dbReference>
<evidence type="ECO:0000256" key="2">
    <source>
        <dbReference type="ARBA" id="ARBA00013529"/>
    </source>
</evidence>
<dbReference type="Proteomes" id="UP001524502">
    <property type="component" value="Unassembled WGS sequence"/>
</dbReference>
<dbReference type="PANTHER" id="PTHR24960">
    <property type="entry name" value="PHOTOSYSTEM I IRON-SULFUR CENTER-RELATED"/>
    <property type="match status" value="1"/>
</dbReference>
<feature type="domain" description="4Fe-4S ferredoxin-type" evidence="7">
    <location>
        <begin position="318"/>
        <end position="349"/>
    </location>
</feature>
<dbReference type="InterPro" id="IPR017900">
    <property type="entry name" value="4Fe4S_Fe_S_CS"/>
</dbReference>
<keyword evidence="3" id="KW-0004">4Fe-4S</keyword>
<dbReference type="RefSeq" id="WP_256132081.1">
    <property type="nucleotide sequence ID" value="NZ_JANFXK010000008.1"/>
</dbReference>
<sequence length="390" mass="43425">MKSKVAIVDCRKYKPELVEHAVSTAVELLGGWKQFVSSEESIILKPNLLARTDPENACTTHPEVFGAVGRLLRQNGFEELYYGDSPGNHLIGVAQTADGCGLRQVAEDLGIEIADFEEGEQVPFPDGHAADHFVLCKGVLEMDAIINLCKMKTHQLERITGAMKNTFGCVYGFNKGASHARFPNADVFGRMIADLNRLVRPRLHIMDGIMAMEGNGPQSGDPTPMYVILASADPVALDTVFCRLVNLDPELVATNLYGQKYGIGTCKTEDIVLMTEEGDISMEEAVSRWGNPDFNVERDPGFRGQFKSIRFLQPLLDRKPYVKRENCIGCGVCIQACPLDEKAIYMKKGKPAYRYRKCIKCYCCQEMCPEKAIDVKTTRLAKIADRNWKL</sequence>
<dbReference type="PROSITE" id="PS51379">
    <property type="entry name" value="4FE4S_FER_2"/>
    <property type="match status" value="2"/>
</dbReference>
<dbReference type="Pfam" id="PF13237">
    <property type="entry name" value="Fer4_10"/>
    <property type="match status" value="1"/>
</dbReference>
<organism evidence="8 9">
    <name type="scientific">Anaerovorax odorimutans</name>
    <dbReference type="NCBI Taxonomy" id="109327"/>
    <lineage>
        <taxon>Bacteria</taxon>
        <taxon>Bacillati</taxon>
        <taxon>Bacillota</taxon>
        <taxon>Clostridia</taxon>
        <taxon>Peptostreptococcales</taxon>
        <taxon>Anaerovoracaceae</taxon>
        <taxon>Anaerovorax</taxon>
    </lineage>
</organism>
<evidence type="ECO:0000256" key="3">
    <source>
        <dbReference type="ARBA" id="ARBA00022485"/>
    </source>
</evidence>
<dbReference type="PANTHER" id="PTHR24960:SF76">
    <property type="entry name" value="4FE-4S FERREDOXIN-TYPE DOMAIN-CONTAINING PROTEIN"/>
    <property type="match status" value="1"/>
</dbReference>
<evidence type="ECO:0000259" key="7">
    <source>
        <dbReference type="PROSITE" id="PS51379"/>
    </source>
</evidence>
<keyword evidence="5" id="KW-0408">Iron</keyword>
<proteinExistence type="predicted"/>
<evidence type="ECO:0000256" key="4">
    <source>
        <dbReference type="ARBA" id="ARBA00022723"/>
    </source>
</evidence>
<keyword evidence="4" id="KW-0479">Metal-binding</keyword>
<evidence type="ECO:0000256" key="5">
    <source>
        <dbReference type="ARBA" id="ARBA00023004"/>
    </source>
</evidence>
<reference evidence="8 9" key="1">
    <citation type="submission" date="2022-06" db="EMBL/GenBank/DDBJ databases">
        <title>Isolation of gut microbiota from human fecal samples.</title>
        <authorList>
            <person name="Pamer E.G."/>
            <person name="Barat B."/>
            <person name="Waligurski E."/>
            <person name="Medina S."/>
            <person name="Paddock L."/>
            <person name="Mostad J."/>
        </authorList>
    </citation>
    <scope>NUCLEOTIDE SEQUENCE [LARGE SCALE GENOMIC DNA]</scope>
    <source>
        <strain evidence="8 9">SL.3.17</strain>
    </source>
</reference>
<gene>
    <name evidence="8" type="ORF">NE619_09115</name>
</gene>
<evidence type="ECO:0000256" key="6">
    <source>
        <dbReference type="ARBA" id="ARBA00023014"/>
    </source>
</evidence>
<dbReference type="SUPFAM" id="SSF54862">
    <property type="entry name" value="4Fe-4S ferredoxins"/>
    <property type="match status" value="1"/>
</dbReference>
<name>A0ABT1RNY9_9FIRM</name>
<evidence type="ECO:0000313" key="9">
    <source>
        <dbReference type="Proteomes" id="UP001524502"/>
    </source>
</evidence>
<comment type="caution">
    <text evidence="8">The sequence shown here is derived from an EMBL/GenBank/DDBJ whole genome shotgun (WGS) entry which is preliminary data.</text>
</comment>
<dbReference type="InterPro" id="IPR017896">
    <property type="entry name" value="4Fe4S_Fe-S-bd"/>
</dbReference>
<keyword evidence="6" id="KW-0411">Iron-sulfur</keyword>
<accession>A0ABT1RNY9</accession>
<comment type="function">
    <text evidence="1">Ferredoxins are iron-sulfur proteins that transfer electrons in a wide variety of metabolic reactions.</text>
</comment>
<dbReference type="Pfam" id="PF04015">
    <property type="entry name" value="DUF362"/>
    <property type="match status" value="1"/>
</dbReference>
<dbReference type="Gene3D" id="3.30.70.20">
    <property type="match status" value="1"/>
</dbReference>